<dbReference type="InterPro" id="IPR051094">
    <property type="entry name" value="Diverse_Catalytic_Enzymes"/>
</dbReference>
<comment type="caution">
    <text evidence="8">The sequence shown here is derived from an EMBL/GenBank/DDBJ whole genome shotgun (WGS) entry which is preliminary data.</text>
</comment>
<dbReference type="InterPro" id="IPR003607">
    <property type="entry name" value="HD/PDEase_dom"/>
</dbReference>
<dbReference type="SMART" id="SM00471">
    <property type="entry name" value="HDc"/>
    <property type="match status" value="1"/>
</dbReference>
<evidence type="ECO:0000256" key="3">
    <source>
        <dbReference type="ARBA" id="ARBA00022741"/>
    </source>
</evidence>
<protein>
    <recommendedName>
        <fullName evidence="1">bis(5'-nucleosyl)-tetraphosphatase (symmetrical)</fullName>
        <ecNumber evidence="1">3.6.1.41</ecNumber>
    </recommendedName>
</protein>
<dbReference type="PROSITE" id="PS51831">
    <property type="entry name" value="HD"/>
    <property type="match status" value="1"/>
</dbReference>
<keyword evidence="2" id="KW-0479">Metal-binding</keyword>
<evidence type="ECO:0000256" key="2">
    <source>
        <dbReference type="ARBA" id="ARBA00022723"/>
    </source>
</evidence>
<organism evidence="8 9">
    <name type="scientific">Apilactobacillus kunkeei</name>
    <dbReference type="NCBI Taxonomy" id="148814"/>
    <lineage>
        <taxon>Bacteria</taxon>
        <taxon>Bacillati</taxon>
        <taxon>Bacillota</taxon>
        <taxon>Bacilli</taxon>
        <taxon>Lactobacillales</taxon>
        <taxon>Lactobacillaceae</taxon>
        <taxon>Apilactobacillus</taxon>
    </lineage>
</organism>
<accession>A0A0M9DCK7</accession>
<dbReference type="PANTHER" id="PTHR35795:SF1">
    <property type="entry name" value="BIS(5'-NUCLEOSYL)-TETRAPHOSPHATASE, SYMMETRICAL"/>
    <property type="match status" value="1"/>
</dbReference>
<feature type="domain" description="HD" evidence="7">
    <location>
        <begin position="32"/>
        <end position="146"/>
    </location>
</feature>
<evidence type="ECO:0000259" key="7">
    <source>
        <dbReference type="PROSITE" id="PS51831"/>
    </source>
</evidence>
<dbReference type="EC" id="3.6.1.41" evidence="1"/>
<evidence type="ECO:0000256" key="4">
    <source>
        <dbReference type="ARBA" id="ARBA00022801"/>
    </source>
</evidence>
<dbReference type="InterPro" id="IPR006674">
    <property type="entry name" value="HD_domain"/>
</dbReference>
<dbReference type="Proteomes" id="UP000037778">
    <property type="component" value="Unassembled WGS sequence"/>
</dbReference>
<dbReference type="GO" id="GO:0000166">
    <property type="term" value="F:nucleotide binding"/>
    <property type="evidence" value="ECO:0007669"/>
    <property type="project" value="UniProtKB-KW"/>
</dbReference>
<dbReference type="GO" id="GO:0046872">
    <property type="term" value="F:metal ion binding"/>
    <property type="evidence" value="ECO:0007669"/>
    <property type="project" value="UniProtKB-KW"/>
</dbReference>
<dbReference type="NCBIfam" id="TIGR00488">
    <property type="entry name" value="bis(5'-nucleosyl)-tetraphosphatase (symmetrical) YqeK"/>
    <property type="match status" value="1"/>
</dbReference>
<dbReference type="SUPFAM" id="SSF109604">
    <property type="entry name" value="HD-domain/PDEase-like"/>
    <property type="match status" value="1"/>
</dbReference>
<gene>
    <name evidence="8" type="ORF">RZ71_05830</name>
</gene>
<dbReference type="PATRIC" id="fig|148814.8.peg.630"/>
<proteinExistence type="predicted"/>
<evidence type="ECO:0000256" key="1">
    <source>
        <dbReference type="ARBA" id="ARBA00012506"/>
    </source>
</evidence>
<keyword evidence="5" id="KW-0408">Iron</keyword>
<dbReference type="AlphaFoldDB" id="A0A0M9DCK7"/>
<dbReference type="PANTHER" id="PTHR35795">
    <property type="entry name" value="SLR1885 PROTEIN"/>
    <property type="match status" value="1"/>
</dbReference>
<dbReference type="Gene3D" id="1.10.3210.10">
    <property type="entry name" value="Hypothetical protein af1432"/>
    <property type="match status" value="1"/>
</dbReference>
<comment type="catalytic activity">
    <reaction evidence="6">
        <text>P(1),P(4)-bis(5'-adenosyl) tetraphosphate + H2O = 2 ADP + 2 H(+)</text>
        <dbReference type="Rhea" id="RHEA:24252"/>
        <dbReference type="ChEBI" id="CHEBI:15377"/>
        <dbReference type="ChEBI" id="CHEBI:15378"/>
        <dbReference type="ChEBI" id="CHEBI:58141"/>
        <dbReference type="ChEBI" id="CHEBI:456216"/>
        <dbReference type="EC" id="3.6.1.41"/>
    </reaction>
</comment>
<keyword evidence="4 8" id="KW-0378">Hydrolase</keyword>
<reference evidence="8 9" key="1">
    <citation type="journal article" date="2015" name="Genome Biol. Evol.">
        <title>Functionally Structured Genomes in Lactobacillus kunkeei Colonizing the Honey Crop and Food Products of Honeybees and Stingless Bees.</title>
        <authorList>
            <person name="Tamarit D."/>
            <person name="Ellegaard K.M."/>
            <person name="Wikander J."/>
            <person name="Olofsson T."/>
            <person name="Vasquez A."/>
            <person name="Andersson S.G."/>
        </authorList>
    </citation>
    <scope>NUCLEOTIDE SEQUENCE [LARGE SCALE GENOMIC DNA]</scope>
    <source>
        <strain evidence="8 9">LAko</strain>
    </source>
</reference>
<evidence type="ECO:0000313" key="8">
    <source>
        <dbReference type="EMBL" id="KOY76138.1"/>
    </source>
</evidence>
<name>A0A0M9DCK7_9LACO</name>
<dbReference type="EMBL" id="JXCY01000006">
    <property type="protein sequence ID" value="KOY76138.1"/>
    <property type="molecule type" value="Genomic_DNA"/>
</dbReference>
<sequence>MNNVELTYTNKYIPLSREELIEKLNNALTQSRFEHVLRVEQMAIELAKKNDVDVEKASVAGLCHDYAKQRPDDDFIKLIKKYRLDDLLLQYGNAIWHGEVGYLMVQNELGVTDIDILNSIKHHTTGAKYMSKLEQIVYMADYIEMGRDFPGVEEAREITFNNLADGVAYQTKHTLQYLISANKPVYPKTIDTYNEWVNGSNIK</sequence>
<evidence type="ECO:0000313" key="9">
    <source>
        <dbReference type="Proteomes" id="UP000037778"/>
    </source>
</evidence>
<dbReference type="InterPro" id="IPR005249">
    <property type="entry name" value="YqeK"/>
</dbReference>
<keyword evidence="3" id="KW-0547">Nucleotide-binding</keyword>
<dbReference type="Pfam" id="PF01966">
    <property type="entry name" value="HD"/>
    <property type="match status" value="1"/>
</dbReference>
<dbReference type="GO" id="GO:0008803">
    <property type="term" value="F:bis(5'-nucleosyl)-tetraphosphatase (symmetrical) activity"/>
    <property type="evidence" value="ECO:0007669"/>
    <property type="project" value="UniProtKB-EC"/>
</dbReference>
<keyword evidence="9" id="KW-1185">Reference proteome</keyword>
<evidence type="ECO:0000256" key="6">
    <source>
        <dbReference type="ARBA" id="ARBA00049417"/>
    </source>
</evidence>
<dbReference type="CDD" id="cd00077">
    <property type="entry name" value="HDc"/>
    <property type="match status" value="1"/>
</dbReference>
<evidence type="ECO:0000256" key="5">
    <source>
        <dbReference type="ARBA" id="ARBA00023004"/>
    </source>
</evidence>
<dbReference type="RefSeq" id="WP_053791712.1">
    <property type="nucleotide sequence ID" value="NZ_JXCY01000006.1"/>
</dbReference>